<comment type="caution">
    <text evidence="2">The sequence shown here is derived from an EMBL/GenBank/DDBJ whole genome shotgun (WGS) entry which is preliminary data.</text>
</comment>
<protein>
    <submittedName>
        <fullName evidence="2">Cupin 2 conserved barrel domain protein</fullName>
    </submittedName>
</protein>
<dbReference type="AlphaFoldDB" id="D6U168"/>
<dbReference type="OrthoDB" id="160126at2"/>
<dbReference type="InterPro" id="IPR011051">
    <property type="entry name" value="RmlC_Cupin_sf"/>
</dbReference>
<feature type="domain" description="Cupin type-2" evidence="1">
    <location>
        <begin position="60"/>
        <end position="129"/>
    </location>
</feature>
<dbReference type="RefSeq" id="WP_007920770.1">
    <property type="nucleotide sequence ID" value="NZ_ADVG01000004.1"/>
</dbReference>
<dbReference type="PANTHER" id="PTHR40112">
    <property type="entry name" value="H2HPP ISOMERASE"/>
    <property type="match status" value="1"/>
</dbReference>
<reference evidence="2 3" key="1">
    <citation type="journal article" date="2011" name="Stand. Genomic Sci.">
        <title>Non-contiguous finished genome sequence and contextual data of the filamentous soil bacterium Ktedonobacter racemifer type strain (SOSP1-21).</title>
        <authorList>
            <person name="Chang Y.J."/>
            <person name="Land M."/>
            <person name="Hauser L."/>
            <person name="Chertkov O."/>
            <person name="Del Rio T.G."/>
            <person name="Nolan M."/>
            <person name="Copeland A."/>
            <person name="Tice H."/>
            <person name="Cheng J.F."/>
            <person name="Lucas S."/>
            <person name="Han C."/>
            <person name="Goodwin L."/>
            <person name="Pitluck S."/>
            <person name="Ivanova N."/>
            <person name="Ovchinikova G."/>
            <person name="Pati A."/>
            <person name="Chen A."/>
            <person name="Palaniappan K."/>
            <person name="Mavromatis K."/>
            <person name="Liolios K."/>
            <person name="Brettin T."/>
            <person name="Fiebig A."/>
            <person name="Rohde M."/>
            <person name="Abt B."/>
            <person name="Goker M."/>
            <person name="Detter J.C."/>
            <person name="Woyke T."/>
            <person name="Bristow J."/>
            <person name="Eisen J.A."/>
            <person name="Markowitz V."/>
            <person name="Hugenholtz P."/>
            <person name="Kyrpides N.C."/>
            <person name="Klenk H.P."/>
            <person name="Lapidus A."/>
        </authorList>
    </citation>
    <scope>NUCLEOTIDE SEQUENCE [LARGE SCALE GENOMIC DNA]</scope>
    <source>
        <strain evidence="3">DSM 44963</strain>
    </source>
</reference>
<keyword evidence="3" id="KW-1185">Reference proteome</keyword>
<dbReference type="Pfam" id="PF07883">
    <property type="entry name" value="Cupin_2"/>
    <property type="match status" value="1"/>
</dbReference>
<evidence type="ECO:0000313" key="3">
    <source>
        <dbReference type="Proteomes" id="UP000004508"/>
    </source>
</evidence>
<proteinExistence type="predicted"/>
<dbReference type="PANTHER" id="PTHR40112:SF1">
    <property type="entry name" value="H2HPP ISOMERASE"/>
    <property type="match status" value="1"/>
</dbReference>
<dbReference type="InParanoid" id="D6U168"/>
<dbReference type="InterPro" id="IPR013096">
    <property type="entry name" value="Cupin_2"/>
</dbReference>
<dbReference type="EMBL" id="ADVG01000004">
    <property type="protein sequence ID" value="EFH82558.1"/>
    <property type="molecule type" value="Genomic_DNA"/>
</dbReference>
<evidence type="ECO:0000259" key="1">
    <source>
        <dbReference type="Pfam" id="PF07883"/>
    </source>
</evidence>
<dbReference type="InterPro" id="IPR014710">
    <property type="entry name" value="RmlC-like_jellyroll"/>
</dbReference>
<accession>D6U168</accession>
<dbReference type="Proteomes" id="UP000004508">
    <property type="component" value="Unassembled WGS sequence"/>
</dbReference>
<evidence type="ECO:0000313" key="2">
    <source>
        <dbReference type="EMBL" id="EFH82558.1"/>
    </source>
</evidence>
<name>D6U168_KTERA</name>
<sequence length="138" mass="15386">MQIRRFSPDLKSKIPGNHPGLYGVPIQFQRAQIPPEKLEAFARRVNGMPLLLDAELQVEVMYFDPHASMEEHAADHPILFLVINGQGTVRIGGSTGEKREVQAGDAVLWPAHTDHTVWTGNEELHAIVINAFQDKASR</sequence>
<dbReference type="SUPFAM" id="SSF51182">
    <property type="entry name" value="RmlC-like cupins"/>
    <property type="match status" value="1"/>
</dbReference>
<dbReference type="Gene3D" id="2.60.120.10">
    <property type="entry name" value="Jelly Rolls"/>
    <property type="match status" value="1"/>
</dbReference>
<dbReference type="InterPro" id="IPR052535">
    <property type="entry name" value="Bacilysin_H2HPP_isomerase"/>
</dbReference>
<gene>
    <name evidence="2" type="ORF">Krac_3378</name>
</gene>
<organism evidence="2 3">
    <name type="scientific">Ktedonobacter racemifer DSM 44963</name>
    <dbReference type="NCBI Taxonomy" id="485913"/>
    <lineage>
        <taxon>Bacteria</taxon>
        <taxon>Bacillati</taxon>
        <taxon>Chloroflexota</taxon>
        <taxon>Ktedonobacteria</taxon>
        <taxon>Ktedonobacterales</taxon>
        <taxon>Ktedonobacteraceae</taxon>
        <taxon>Ktedonobacter</taxon>
    </lineage>
</organism>